<comment type="caution">
    <text evidence="2">The sequence shown here is derived from an EMBL/GenBank/DDBJ whole genome shotgun (WGS) entry which is preliminary data.</text>
</comment>
<keyword evidence="1" id="KW-0812">Transmembrane</keyword>
<feature type="transmembrane region" description="Helical" evidence="1">
    <location>
        <begin position="130"/>
        <end position="152"/>
    </location>
</feature>
<organism evidence="2 3">
    <name type="scientific">Seminavis robusta</name>
    <dbReference type="NCBI Taxonomy" id="568900"/>
    <lineage>
        <taxon>Eukaryota</taxon>
        <taxon>Sar</taxon>
        <taxon>Stramenopiles</taxon>
        <taxon>Ochrophyta</taxon>
        <taxon>Bacillariophyta</taxon>
        <taxon>Bacillariophyceae</taxon>
        <taxon>Bacillariophycidae</taxon>
        <taxon>Naviculales</taxon>
        <taxon>Naviculaceae</taxon>
        <taxon>Seminavis</taxon>
    </lineage>
</organism>
<evidence type="ECO:0000313" key="3">
    <source>
        <dbReference type="Proteomes" id="UP001153069"/>
    </source>
</evidence>
<proteinExistence type="predicted"/>
<keyword evidence="1" id="KW-0472">Membrane</keyword>
<feature type="transmembrane region" description="Helical" evidence="1">
    <location>
        <begin position="77"/>
        <end position="110"/>
    </location>
</feature>
<dbReference type="Proteomes" id="UP001153069">
    <property type="component" value="Unassembled WGS sequence"/>
</dbReference>
<accession>A0A9N8DG33</accession>
<gene>
    <name evidence="2" type="ORF">SEMRO_74_G040840.1</name>
</gene>
<evidence type="ECO:0000256" key="1">
    <source>
        <dbReference type="SAM" id="Phobius"/>
    </source>
</evidence>
<protein>
    <submittedName>
        <fullName evidence="2">Uncharacterized protein</fullName>
    </submittedName>
</protein>
<reference evidence="2" key="1">
    <citation type="submission" date="2020-06" db="EMBL/GenBank/DDBJ databases">
        <authorList>
            <consortium name="Plant Systems Biology data submission"/>
        </authorList>
    </citation>
    <scope>NUCLEOTIDE SEQUENCE</scope>
    <source>
        <strain evidence="2">D6</strain>
    </source>
</reference>
<keyword evidence="1" id="KW-1133">Transmembrane helix</keyword>
<evidence type="ECO:0000313" key="2">
    <source>
        <dbReference type="EMBL" id="CAB9500041.1"/>
    </source>
</evidence>
<sequence>MNDVYLHADTDMSRFYPKENDPWYNAKWTEQRASTVKGETEDMFEHAKKIGSRGMNTSIDAPWWVHQGWRITDVYTILIMALFLVPLMLVLWLPLFFCLLPPVMLLRLYVGWRLPQPTHQIPRQSIEWKFHVLVQLVLCIPAFLLAMFVLAYSHVVMTIFGGLYLTSSAIVQCKPYLLVERLRHNNTVLKPYQGGPFLLWHIEDIMVAVAGSVYRQHFLEFMRTFTTMFFANPWMKYWVTANIYLSNLDERFLTQIGQSMADMNRDDIDTQVMHAISRAKNSESNRNELDAKTFAPHYPYPPPSRRYAIGMQHAGLITTLVHTTHYRSPPVANEGPVASLSNSAALPVYRVMLWRNNPYHIYTGYVEANLSSGFPTQPSKNLGGEHPMWLVNSHNKLAADRNLAYSLGAIDSFFDNYIPQLAHFVRLNVRGRAIADEHLKRDRRMGFEQIQNEKLALKYQRMAEC</sequence>
<dbReference type="OrthoDB" id="411803at2759"/>
<name>A0A9N8DG33_9STRA</name>
<dbReference type="EMBL" id="CAICTM010000073">
    <property type="protein sequence ID" value="CAB9500041.1"/>
    <property type="molecule type" value="Genomic_DNA"/>
</dbReference>
<keyword evidence="3" id="KW-1185">Reference proteome</keyword>
<dbReference type="AlphaFoldDB" id="A0A9N8DG33"/>